<proteinExistence type="predicted"/>
<name>A0A059ARQ4_EUCGR</name>
<sequence>MIRQRKYLFRRISSSSHSVPRLDCRSPAEKTLHAGCAVDAHIVGTRAGRGRILNLGGKVGRSGMAQGVGIGAYRRPLGGRALPAAIIGTGIGFCRAPTL</sequence>
<protein>
    <submittedName>
        <fullName evidence="1">Uncharacterized protein</fullName>
    </submittedName>
</protein>
<reference evidence="1" key="1">
    <citation type="submission" date="2013-07" db="EMBL/GenBank/DDBJ databases">
        <title>The genome of Eucalyptus grandis.</title>
        <authorList>
            <person name="Schmutz J."/>
            <person name="Hayes R."/>
            <person name="Myburg A."/>
            <person name="Tuskan G."/>
            <person name="Grattapaglia D."/>
            <person name="Rokhsar D.S."/>
        </authorList>
    </citation>
    <scope>NUCLEOTIDE SEQUENCE</scope>
    <source>
        <tissue evidence="1">Leaf extractions</tissue>
    </source>
</reference>
<dbReference type="Gramene" id="KCW56657">
    <property type="protein sequence ID" value="KCW56657"/>
    <property type="gene ID" value="EUGRSUZ_I02361"/>
</dbReference>
<evidence type="ECO:0000313" key="1">
    <source>
        <dbReference type="EMBL" id="KCW56657.1"/>
    </source>
</evidence>
<dbReference type="AlphaFoldDB" id="A0A059ARQ4"/>
<accession>A0A059ARQ4</accession>
<organism evidence="1">
    <name type="scientific">Eucalyptus grandis</name>
    <name type="common">Flooded gum</name>
    <dbReference type="NCBI Taxonomy" id="71139"/>
    <lineage>
        <taxon>Eukaryota</taxon>
        <taxon>Viridiplantae</taxon>
        <taxon>Streptophyta</taxon>
        <taxon>Embryophyta</taxon>
        <taxon>Tracheophyta</taxon>
        <taxon>Spermatophyta</taxon>
        <taxon>Magnoliopsida</taxon>
        <taxon>eudicotyledons</taxon>
        <taxon>Gunneridae</taxon>
        <taxon>Pentapetalae</taxon>
        <taxon>rosids</taxon>
        <taxon>malvids</taxon>
        <taxon>Myrtales</taxon>
        <taxon>Myrtaceae</taxon>
        <taxon>Myrtoideae</taxon>
        <taxon>Eucalypteae</taxon>
        <taxon>Eucalyptus</taxon>
    </lineage>
</organism>
<dbReference type="InParanoid" id="A0A059ARQ4"/>
<dbReference type="EMBL" id="KK198761">
    <property type="protein sequence ID" value="KCW56657.1"/>
    <property type="molecule type" value="Genomic_DNA"/>
</dbReference>
<gene>
    <name evidence="1" type="ORF">EUGRSUZ_I02361</name>
</gene>